<evidence type="ECO:0000256" key="2">
    <source>
        <dbReference type="ARBA" id="ARBA00004777"/>
    </source>
</evidence>
<dbReference type="CDD" id="cd00537">
    <property type="entry name" value="MTHFR"/>
    <property type="match status" value="1"/>
</dbReference>
<dbReference type="PANTHER" id="PTHR45754">
    <property type="entry name" value="METHYLENETETRAHYDROFOLATE REDUCTASE"/>
    <property type="match status" value="1"/>
</dbReference>
<comment type="pathway">
    <text evidence="2 9">One-carbon metabolism; tetrahydrofolate interconversion.</text>
</comment>
<dbReference type="GO" id="GO:0106312">
    <property type="term" value="F:methylenetetrahydrofolate reductase (NADH) activity"/>
    <property type="evidence" value="ECO:0007669"/>
    <property type="project" value="UniProtKB-EC"/>
</dbReference>
<dbReference type="InterPro" id="IPR003171">
    <property type="entry name" value="Mehydrof_redctse-like"/>
</dbReference>
<evidence type="ECO:0000313" key="10">
    <source>
        <dbReference type="EMBL" id="OGD17431.1"/>
    </source>
</evidence>
<dbReference type="EMBL" id="MEYH01000005">
    <property type="protein sequence ID" value="OGD17431.1"/>
    <property type="molecule type" value="Genomic_DNA"/>
</dbReference>
<dbReference type="STRING" id="1797291.A2V47_08840"/>
<reference evidence="10 11" key="1">
    <citation type="journal article" date="2016" name="Nat. Commun.">
        <title>Thousands of microbial genomes shed light on interconnected biogeochemical processes in an aquifer system.</title>
        <authorList>
            <person name="Anantharaman K."/>
            <person name="Brown C.T."/>
            <person name="Hug L.A."/>
            <person name="Sharon I."/>
            <person name="Castelle C.J."/>
            <person name="Probst A.J."/>
            <person name="Thomas B.C."/>
            <person name="Singh A."/>
            <person name="Wilkins M.J."/>
            <person name="Karaoz U."/>
            <person name="Brodie E.L."/>
            <person name="Williams K.H."/>
            <person name="Hubbard S.S."/>
            <person name="Banfield J.F."/>
        </authorList>
    </citation>
    <scope>NUCLEOTIDE SEQUENCE [LARGE SCALE GENOMIC DNA]</scope>
</reference>
<dbReference type="SUPFAM" id="SSF51730">
    <property type="entry name" value="FAD-linked oxidoreductase"/>
    <property type="match status" value="1"/>
</dbReference>
<sequence length="287" mass="32223">MDLREKLTANNFVVTVELDPPKTLNLDKILREVNCDNFRKAVDAVNVTDCPLAKLRMSPIALSHIIQEKIGLEAIFHITCRDRNLLGLQAELLGASALGVRNILALTGDPPEVGDYIMATGVYDVDSIGLVKMVNRLNNGHEFGEHELKDKTDFFIGVAVNPTAQDLTKEIKRFEEKVSAGANFIQTQPIYDIGLLERFLKLTAHINIPKIIGIMPLKSYKMVEYLNNNLPGIFVPSGVKERMRGMDVEEGIKISREHISEIRKFKEAAGIHIFPLRDMDLVCRLFD</sequence>
<dbReference type="Proteomes" id="UP000177701">
    <property type="component" value="Unassembled WGS sequence"/>
</dbReference>
<dbReference type="PANTHER" id="PTHR45754:SF3">
    <property type="entry name" value="METHYLENETETRAHYDROFOLATE REDUCTASE (NADPH)"/>
    <property type="match status" value="1"/>
</dbReference>
<comment type="similarity">
    <text evidence="3 9">Belongs to the methylenetetrahydrofolate reductase family.</text>
</comment>
<gene>
    <name evidence="10" type="ORF">A2V47_08840</name>
</gene>
<accession>A0A1F5AG07</accession>
<evidence type="ECO:0000256" key="9">
    <source>
        <dbReference type="RuleBase" id="RU003862"/>
    </source>
</evidence>
<evidence type="ECO:0000256" key="1">
    <source>
        <dbReference type="ARBA" id="ARBA00001974"/>
    </source>
</evidence>
<keyword evidence="5 9" id="KW-0274">FAD</keyword>
<comment type="cofactor">
    <cofactor evidence="1 9">
        <name>FAD</name>
        <dbReference type="ChEBI" id="CHEBI:57692"/>
    </cofactor>
</comment>
<evidence type="ECO:0000256" key="3">
    <source>
        <dbReference type="ARBA" id="ARBA00006743"/>
    </source>
</evidence>
<evidence type="ECO:0000313" key="11">
    <source>
        <dbReference type="Proteomes" id="UP000177701"/>
    </source>
</evidence>
<dbReference type="Gene3D" id="3.20.20.220">
    <property type="match status" value="1"/>
</dbReference>
<dbReference type="GO" id="GO:0005829">
    <property type="term" value="C:cytosol"/>
    <property type="evidence" value="ECO:0007669"/>
    <property type="project" value="TreeGrafter"/>
</dbReference>
<keyword evidence="4 9" id="KW-0285">Flavoprotein</keyword>
<dbReference type="UniPathway" id="UPA00193"/>
<name>A0A1F5AG07_9BACT</name>
<evidence type="ECO:0000256" key="6">
    <source>
        <dbReference type="ARBA" id="ARBA00023002"/>
    </source>
</evidence>
<comment type="catalytic activity">
    <reaction evidence="8">
        <text>(6S)-5-methyl-5,6,7,8-tetrahydrofolate + NAD(+) = (6R)-5,10-methylene-5,6,7,8-tetrahydrofolate + NADH + H(+)</text>
        <dbReference type="Rhea" id="RHEA:19821"/>
        <dbReference type="ChEBI" id="CHEBI:15378"/>
        <dbReference type="ChEBI" id="CHEBI:15636"/>
        <dbReference type="ChEBI" id="CHEBI:18608"/>
        <dbReference type="ChEBI" id="CHEBI:57540"/>
        <dbReference type="ChEBI" id="CHEBI:57945"/>
        <dbReference type="EC" id="1.5.1.54"/>
    </reaction>
    <physiologicalReaction direction="right-to-left" evidence="8">
        <dbReference type="Rhea" id="RHEA:19823"/>
    </physiologicalReaction>
</comment>
<comment type="pathway">
    <text evidence="7">Amino-acid biosynthesis; L-methionine biosynthesis via de novo pathway.</text>
</comment>
<dbReference type="InterPro" id="IPR029041">
    <property type="entry name" value="FAD-linked_oxidoreductase-like"/>
</dbReference>
<organism evidence="10 11">
    <name type="scientific">Candidatus Sediminicultor quintus</name>
    <dbReference type="NCBI Taxonomy" id="1797291"/>
    <lineage>
        <taxon>Bacteria</taxon>
        <taxon>Pseudomonadati</taxon>
        <taxon>Atribacterota</taxon>
        <taxon>Candidatus Phoenicimicrobiia</taxon>
        <taxon>Candidatus Pheonicimicrobiales</taxon>
        <taxon>Candidatus Phoenicimicrobiaceae</taxon>
        <taxon>Candidatus Sediminicultor</taxon>
    </lineage>
</organism>
<dbReference type="GO" id="GO:0009086">
    <property type="term" value="P:methionine biosynthetic process"/>
    <property type="evidence" value="ECO:0007669"/>
    <property type="project" value="TreeGrafter"/>
</dbReference>
<proteinExistence type="inferred from homology"/>
<evidence type="ECO:0000256" key="8">
    <source>
        <dbReference type="ARBA" id="ARBA00048628"/>
    </source>
</evidence>
<dbReference type="Pfam" id="PF02219">
    <property type="entry name" value="MTHFR"/>
    <property type="match status" value="1"/>
</dbReference>
<dbReference type="GO" id="GO:0071949">
    <property type="term" value="F:FAD binding"/>
    <property type="evidence" value="ECO:0007669"/>
    <property type="project" value="TreeGrafter"/>
</dbReference>
<protein>
    <recommendedName>
        <fullName evidence="9">Methylenetetrahydrofolate reductase</fullName>
    </recommendedName>
</protein>
<dbReference type="GO" id="GO:0035999">
    <property type="term" value="P:tetrahydrofolate interconversion"/>
    <property type="evidence" value="ECO:0007669"/>
    <property type="project" value="UniProtKB-UniPathway"/>
</dbReference>
<evidence type="ECO:0000256" key="5">
    <source>
        <dbReference type="ARBA" id="ARBA00022827"/>
    </source>
</evidence>
<evidence type="ECO:0000256" key="7">
    <source>
        <dbReference type="ARBA" id="ARBA00034478"/>
    </source>
</evidence>
<dbReference type="AlphaFoldDB" id="A0A1F5AG07"/>
<keyword evidence="6 9" id="KW-0560">Oxidoreductase</keyword>
<evidence type="ECO:0000256" key="4">
    <source>
        <dbReference type="ARBA" id="ARBA00022630"/>
    </source>
</evidence>
<comment type="caution">
    <text evidence="10">The sequence shown here is derived from an EMBL/GenBank/DDBJ whole genome shotgun (WGS) entry which is preliminary data.</text>
</comment>